<accession>A0A4R8VCF3</accession>
<dbReference type="OrthoDB" id="5043455at2"/>
<dbReference type="RefSeq" id="WP_104095982.1">
    <property type="nucleotide sequence ID" value="NZ_JACHBP010000001.1"/>
</dbReference>
<organism evidence="1 2">
    <name type="scientific">Terrimesophilobacter mesophilus</name>
    <dbReference type="NCBI Taxonomy" id="433647"/>
    <lineage>
        <taxon>Bacteria</taxon>
        <taxon>Bacillati</taxon>
        <taxon>Actinomycetota</taxon>
        <taxon>Actinomycetes</taxon>
        <taxon>Micrococcales</taxon>
        <taxon>Microbacteriaceae</taxon>
        <taxon>Terrimesophilobacter</taxon>
    </lineage>
</organism>
<reference evidence="1 2" key="1">
    <citation type="submission" date="2019-03" db="EMBL/GenBank/DDBJ databases">
        <title>Genomics of glacier-inhabiting Cryobacterium strains.</title>
        <authorList>
            <person name="Liu Q."/>
            <person name="Xin Y.-H."/>
        </authorList>
    </citation>
    <scope>NUCLEOTIDE SEQUENCE [LARGE SCALE GENOMIC DNA]</scope>
    <source>
        <strain evidence="1 2">CGMCC 1.10440</strain>
    </source>
</reference>
<evidence type="ECO:0000313" key="2">
    <source>
        <dbReference type="Proteomes" id="UP000298488"/>
    </source>
</evidence>
<evidence type="ECO:0000313" key="1">
    <source>
        <dbReference type="EMBL" id="TFB80116.1"/>
    </source>
</evidence>
<name>A0A4R8VCF3_9MICO</name>
<sequence length="241" mass="26660">MVASIVSTFGIVALAKIFSDPAEPWSRYPGVPQFSTDQILKNETVEELEPRVDAAMEDVRAAITKEFGFTWSAKGQDVVAYESNRFHGTSLLNTYDSVTWQTSRTLRTDADKRRAVSIVAAIMERHGFGTPALLNVTGPDGLQDFGGFTLEDQGRWVLGGHPPEVSRGSLQFTILDLTKDHTGSLAAASRDAVASLGWEPEYLSIAYHGDFMLKQADRAEFERRAEIYRGHILPVPGRNRD</sequence>
<dbReference type="AlphaFoldDB" id="A0A4R8VCF3"/>
<protein>
    <submittedName>
        <fullName evidence="1">Uncharacterized protein</fullName>
    </submittedName>
</protein>
<keyword evidence="2" id="KW-1185">Reference proteome</keyword>
<comment type="caution">
    <text evidence="1">The sequence shown here is derived from an EMBL/GenBank/DDBJ whole genome shotgun (WGS) entry which is preliminary data.</text>
</comment>
<dbReference type="EMBL" id="SOFI01000003">
    <property type="protein sequence ID" value="TFB80116.1"/>
    <property type="molecule type" value="Genomic_DNA"/>
</dbReference>
<proteinExistence type="predicted"/>
<dbReference type="Proteomes" id="UP000298488">
    <property type="component" value="Unassembled WGS sequence"/>
</dbReference>
<gene>
    <name evidence="1" type="ORF">E3N84_08715</name>
</gene>